<evidence type="ECO:0000313" key="2">
    <source>
        <dbReference type="EMBL" id="PON68426.1"/>
    </source>
</evidence>
<proteinExistence type="predicted"/>
<evidence type="ECO:0000313" key="3">
    <source>
        <dbReference type="Proteomes" id="UP000237105"/>
    </source>
</evidence>
<dbReference type="PANTHER" id="PTHR46162">
    <property type="entry name" value="TRAF-LIKE FAMILY PROTEIN"/>
    <property type="match status" value="1"/>
</dbReference>
<organism evidence="2 3">
    <name type="scientific">Parasponia andersonii</name>
    <name type="common">Sponia andersonii</name>
    <dbReference type="NCBI Taxonomy" id="3476"/>
    <lineage>
        <taxon>Eukaryota</taxon>
        <taxon>Viridiplantae</taxon>
        <taxon>Streptophyta</taxon>
        <taxon>Embryophyta</taxon>
        <taxon>Tracheophyta</taxon>
        <taxon>Spermatophyta</taxon>
        <taxon>Magnoliopsida</taxon>
        <taxon>eudicotyledons</taxon>
        <taxon>Gunneridae</taxon>
        <taxon>Pentapetalae</taxon>
        <taxon>rosids</taxon>
        <taxon>fabids</taxon>
        <taxon>Rosales</taxon>
        <taxon>Cannabaceae</taxon>
        <taxon>Parasponia</taxon>
    </lineage>
</organism>
<keyword evidence="3" id="KW-1185">Reference proteome</keyword>
<dbReference type="PANTHER" id="PTHR46162:SF2">
    <property type="entry name" value="ANKYRIN REPEAT-CONTAINING PROTEIN-RELATED"/>
    <property type="match status" value="1"/>
</dbReference>
<dbReference type="STRING" id="3476.A0A2P5D593"/>
<gene>
    <name evidence="2" type="ORF">PanWU01x14_095780</name>
</gene>
<dbReference type="Pfam" id="PF00917">
    <property type="entry name" value="MATH"/>
    <property type="match status" value="1"/>
</dbReference>
<reference evidence="3" key="1">
    <citation type="submission" date="2016-06" db="EMBL/GenBank/DDBJ databases">
        <title>Parallel loss of symbiosis genes in relatives of nitrogen-fixing non-legume Parasponia.</title>
        <authorList>
            <person name="Van Velzen R."/>
            <person name="Holmer R."/>
            <person name="Bu F."/>
            <person name="Rutten L."/>
            <person name="Van Zeijl A."/>
            <person name="Liu W."/>
            <person name="Santuari L."/>
            <person name="Cao Q."/>
            <person name="Sharma T."/>
            <person name="Shen D."/>
            <person name="Roswanjaya Y."/>
            <person name="Wardhani T."/>
            <person name="Kalhor M.S."/>
            <person name="Jansen J."/>
            <person name="Van den Hoogen J."/>
            <person name="Gungor B."/>
            <person name="Hartog M."/>
            <person name="Hontelez J."/>
            <person name="Verver J."/>
            <person name="Yang W.-C."/>
            <person name="Schijlen E."/>
            <person name="Repin R."/>
            <person name="Schilthuizen M."/>
            <person name="Schranz E."/>
            <person name="Heidstra R."/>
            <person name="Miyata K."/>
            <person name="Fedorova E."/>
            <person name="Kohlen W."/>
            <person name="Bisseling T."/>
            <person name="Smit S."/>
            <person name="Geurts R."/>
        </authorList>
    </citation>
    <scope>NUCLEOTIDE SEQUENCE [LARGE SCALE GENOMIC DNA]</scope>
    <source>
        <strain evidence="3">cv. WU1-14</strain>
    </source>
</reference>
<dbReference type="SMART" id="SM00061">
    <property type="entry name" value="MATH"/>
    <property type="match status" value="1"/>
</dbReference>
<feature type="domain" description="MATH" evidence="1">
    <location>
        <begin position="21"/>
        <end position="228"/>
    </location>
</feature>
<dbReference type="InterPro" id="IPR002083">
    <property type="entry name" value="MATH/TRAF_dom"/>
</dbReference>
<comment type="caution">
    <text evidence="2">The sequence shown here is derived from an EMBL/GenBank/DDBJ whole genome shotgun (WGS) entry which is preliminary data.</text>
</comment>
<accession>A0A2P5D593</accession>
<dbReference type="PROSITE" id="PS50144">
    <property type="entry name" value="MATH"/>
    <property type="match status" value="1"/>
</dbReference>
<dbReference type="AlphaFoldDB" id="A0A2P5D593"/>
<dbReference type="EMBL" id="JXTB01000063">
    <property type="protein sequence ID" value="PON68426.1"/>
    <property type="molecule type" value="Genomic_DNA"/>
</dbReference>
<evidence type="ECO:0000259" key="1">
    <source>
        <dbReference type="PROSITE" id="PS50144"/>
    </source>
</evidence>
<dbReference type="Pfam" id="PF22486">
    <property type="entry name" value="MATH_2"/>
    <property type="match status" value="1"/>
</dbReference>
<dbReference type="Gene3D" id="2.60.210.10">
    <property type="entry name" value="Apoptosis, Tumor Necrosis Factor Receptor Associated Protein 2, Chain A"/>
    <property type="match status" value="2"/>
</dbReference>
<dbReference type="OrthoDB" id="1883087at2759"/>
<protein>
    <submittedName>
        <fullName evidence="2">E3 ubiquitin-protein ligase SIN-like</fullName>
    </submittedName>
</protein>
<dbReference type="CDD" id="cd00121">
    <property type="entry name" value="MATH"/>
    <property type="match status" value="1"/>
</dbReference>
<name>A0A2P5D593_PARAD</name>
<dbReference type="SUPFAM" id="SSF49599">
    <property type="entry name" value="TRAF domain-like"/>
    <property type="match status" value="2"/>
</dbReference>
<sequence length="237" mass="26869">MASLTFNDPDGISRSISDVPPTHYSIKIESFSLLTKSSIERYQSSYFEAGGYKWNLVIYPNGNKSRNVKEHLSFYLAMAESNSLKTGWEVYAVFRLFVLNQNKDNYMIVQDAMGKERRFHGMKLEWGFDQKIRFFANGNGAGLGTHLSFSLALVDPTTLPSDCKIYAEYTLRILHEYNSARHLYATATDWFSASSEESGWSRYITLPHFRNPLSGFLAKDTCILEAEVTVHGVANAL</sequence>
<dbReference type="Proteomes" id="UP000237105">
    <property type="component" value="Unassembled WGS sequence"/>
</dbReference>
<dbReference type="InterPro" id="IPR008974">
    <property type="entry name" value="TRAF-like"/>
</dbReference>